<keyword evidence="9" id="KW-1185">Reference proteome</keyword>
<evidence type="ECO:0000259" key="7">
    <source>
        <dbReference type="PROSITE" id="PS51462"/>
    </source>
</evidence>
<keyword evidence="6" id="KW-0464">Manganese</keyword>
<comment type="cofactor">
    <cofactor evidence="1">
        <name>Mn(2+)</name>
        <dbReference type="ChEBI" id="CHEBI:29035"/>
    </cofactor>
</comment>
<evidence type="ECO:0000313" key="9">
    <source>
        <dbReference type="Proteomes" id="UP000807306"/>
    </source>
</evidence>
<dbReference type="PANTHER" id="PTHR12318">
    <property type="entry name" value="TESTOSTERONE-REGULATED PROTEIN RP2"/>
    <property type="match status" value="1"/>
</dbReference>
<protein>
    <submittedName>
        <fullName evidence="8">NUDIX hydrolase domain-like protein</fullName>
    </submittedName>
</protein>
<keyword evidence="5" id="KW-0460">Magnesium</keyword>
<keyword evidence="4 8" id="KW-0378">Hydrolase</keyword>
<dbReference type="PROSITE" id="PS51462">
    <property type="entry name" value="NUDIX"/>
    <property type="match status" value="1"/>
</dbReference>
<dbReference type="InterPro" id="IPR015797">
    <property type="entry name" value="NUDIX_hydrolase-like_dom_sf"/>
</dbReference>
<dbReference type="GO" id="GO:0016818">
    <property type="term" value="F:hydrolase activity, acting on acid anhydrides, in phosphorus-containing anhydrides"/>
    <property type="evidence" value="ECO:0007669"/>
    <property type="project" value="InterPro"/>
</dbReference>
<dbReference type="InterPro" id="IPR039121">
    <property type="entry name" value="NUDT19"/>
</dbReference>
<dbReference type="SUPFAM" id="SSF55811">
    <property type="entry name" value="Nudix"/>
    <property type="match status" value="1"/>
</dbReference>
<evidence type="ECO:0000256" key="2">
    <source>
        <dbReference type="ARBA" id="ARBA00001946"/>
    </source>
</evidence>
<gene>
    <name evidence="8" type="ORF">CPB83DRAFT_857030</name>
</gene>
<dbReference type="AlphaFoldDB" id="A0A9P6EDE4"/>
<feature type="domain" description="Nudix hydrolase" evidence="7">
    <location>
        <begin position="51"/>
        <end position="240"/>
    </location>
</feature>
<dbReference type="InterPro" id="IPR000086">
    <property type="entry name" value="NUDIX_hydrolase_dom"/>
</dbReference>
<evidence type="ECO:0000313" key="8">
    <source>
        <dbReference type="EMBL" id="KAF9527032.1"/>
    </source>
</evidence>
<accession>A0A9P6EDE4</accession>
<evidence type="ECO:0000256" key="1">
    <source>
        <dbReference type="ARBA" id="ARBA00001936"/>
    </source>
</evidence>
<dbReference type="Gene3D" id="3.90.79.10">
    <property type="entry name" value="Nucleoside Triphosphate Pyrophosphohydrolase"/>
    <property type="match status" value="1"/>
</dbReference>
<dbReference type="OrthoDB" id="1695362at2759"/>
<dbReference type="GO" id="GO:0005739">
    <property type="term" value="C:mitochondrion"/>
    <property type="evidence" value="ECO:0007669"/>
    <property type="project" value="TreeGrafter"/>
</dbReference>
<dbReference type="Pfam" id="PF00293">
    <property type="entry name" value="NUDIX"/>
    <property type="match status" value="1"/>
</dbReference>
<keyword evidence="3" id="KW-0479">Metal-binding</keyword>
<reference evidence="8" key="1">
    <citation type="submission" date="2020-11" db="EMBL/GenBank/DDBJ databases">
        <authorList>
            <consortium name="DOE Joint Genome Institute"/>
            <person name="Ahrendt S."/>
            <person name="Riley R."/>
            <person name="Andreopoulos W."/>
            <person name="Labutti K."/>
            <person name="Pangilinan J."/>
            <person name="Ruiz-Duenas F.J."/>
            <person name="Barrasa J.M."/>
            <person name="Sanchez-Garcia M."/>
            <person name="Camarero S."/>
            <person name="Miyauchi S."/>
            <person name="Serrano A."/>
            <person name="Linde D."/>
            <person name="Babiker R."/>
            <person name="Drula E."/>
            <person name="Ayuso-Fernandez I."/>
            <person name="Pacheco R."/>
            <person name="Padilla G."/>
            <person name="Ferreira P."/>
            <person name="Barriuso J."/>
            <person name="Kellner H."/>
            <person name="Castanera R."/>
            <person name="Alfaro M."/>
            <person name="Ramirez L."/>
            <person name="Pisabarro A.G."/>
            <person name="Kuo A."/>
            <person name="Tritt A."/>
            <person name="Lipzen A."/>
            <person name="He G."/>
            <person name="Yan M."/>
            <person name="Ng V."/>
            <person name="Cullen D."/>
            <person name="Martin F."/>
            <person name="Rosso M.-N."/>
            <person name="Henrissat B."/>
            <person name="Hibbett D."/>
            <person name="Martinez A.T."/>
            <person name="Grigoriev I.V."/>
        </authorList>
    </citation>
    <scope>NUCLEOTIDE SEQUENCE</scope>
    <source>
        <strain evidence="8">CBS 506.95</strain>
    </source>
</reference>
<dbReference type="Proteomes" id="UP000807306">
    <property type="component" value="Unassembled WGS sequence"/>
</dbReference>
<dbReference type="GO" id="GO:0046872">
    <property type="term" value="F:metal ion binding"/>
    <property type="evidence" value="ECO:0007669"/>
    <property type="project" value="UniProtKB-KW"/>
</dbReference>
<comment type="cofactor">
    <cofactor evidence="2">
        <name>Mg(2+)</name>
        <dbReference type="ChEBI" id="CHEBI:18420"/>
    </cofactor>
</comment>
<dbReference type="EMBL" id="MU157865">
    <property type="protein sequence ID" value="KAF9527032.1"/>
    <property type="molecule type" value="Genomic_DNA"/>
</dbReference>
<evidence type="ECO:0000256" key="4">
    <source>
        <dbReference type="ARBA" id="ARBA00022801"/>
    </source>
</evidence>
<dbReference type="CDD" id="cd18870">
    <property type="entry name" value="NUDIX_AcylCoAdiphos_Nudt19"/>
    <property type="match status" value="1"/>
</dbReference>
<organism evidence="8 9">
    <name type="scientific">Crepidotus variabilis</name>
    <dbReference type="NCBI Taxonomy" id="179855"/>
    <lineage>
        <taxon>Eukaryota</taxon>
        <taxon>Fungi</taxon>
        <taxon>Dikarya</taxon>
        <taxon>Basidiomycota</taxon>
        <taxon>Agaricomycotina</taxon>
        <taxon>Agaricomycetes</taxon>
        <taxon>Agaricomycetidae</taxon>
        <taxon>Agaricales</taxon>
        <taxon>Agaricineae</taxon>
        <taxon>Crepidotaceae</taxon>
        <taxon>Crepidotus</taxon>
    </lineage>
</organism>
<evidence type="ECO:0000256" key="3">
    <source>
        <dbReference type="ARBA" id="ARBA00022723"/>
    </source>
</evidence>
<sequence length="346" mass="38992">MLYIRHGRPLSIFTKSFFVKQAQRQFISRTPIAMSTSTFSGSPLTIPPSPKPRPSASVIIVNERNEILLVHRNPRATAFGGMHVFPGGNFDGKQDSNLAMTAIRETFEESGLLLVSPKSGSSSDLPSEQVLDELRTSIHQQKLQFRYFLSSARLEPEVQSLLPFTQWVTPIGPPKRFHTQFYVAFLPAAPSSGFSSGSKQERIPKHDGGQEVIEARFVHPRVALDECREGKIRFMPPQFYILSTLADILEGPSNTADQRRKVETLSSGSFGRMVINPRRHENDENGRWILTFEGDETRGGSKDRKHRVLVKMEKGLASEIFMIRNFDIFEDIESHLFTVPPLPAKL</sequence>
<evidence type="ECO:0000256" key="6">
    <source>
        <dbReference type="ARBA" id="ARBA00023211"/>
    </source>
</evidence>
<evidence type="ECO:0000256" key="5">
    <source>
        <dbReference type="ARBA" id="ARBA00022842"/>
    </source>
</evidence>
<proteinExistence type="predicted"/>
<dbReference type="PANTHER" id="PTHR12318:SF0">
    <property type="entry name" value="ACYL-COENZYME A DIPHOSPHATASE NUDT19"/>
    <property type="match status" value="1"/>
</dbReference>
<name>A0A9P6EDE4_9AGAR</name>
<comment type="caution">
    <text evidence="8">The sequence shown here is derived from an EMBL/GenBank/DDBJ whole genome shotgun (WGS) entry which is preliminary data.</text>
</comment>